<evidence type="ECO:0000313" key="1">
    <source>
        <dbReference type="EMBL" id="ASC74290.1"/>
    </source>
</evidence>
<keyword evidence="2" id="KW-1185">Reference proteome</keyword>
<dbReference type="GO" id="GO:0003677">
    <property type="term" value="F:DNA binding"/>
    <property type="evidence" value="ECO:0007669"/>
    <property type="project" value="InterPro"/>
</dbReference>
<dbReference type="Gene3D" id="1.10.10.10">
    <property type="entry name" value="Winged helix-like DNA-binding domain superfamily/Winged helix DNA-binding domain"/>
    <property type="match status" value="1"/>
</dbReference>
<dbReference type="KEGG" id="hhg:XM38_052650"/>
<dbReference type="InterPro" id="IPR036388">
    <property type="entry name" value="WH-like_DNA-bd_sf"/>
</dbReference>
<gene>
    <name evidence="1" type="ORF">XM38_052650</name>
</gene>
<evidence type="ECO:0008006" key="3">
    <source>
        <dbReference type="Google" id="ProtNLM"/>
    </source>
</evidence>
<dbReference type="SUPFAM" id="SSF46894">
    <property type="entry name" value="C-terminal effector domain of the bipartite response regulators"/>
    <property type="match status" value="1"/>
</dbReference>
<protein>
    <recommendedName>
        <fullName evidence="3">HTH luxR-type domain-containing protein</fullName>
    </recommendedName>
</protein>
<evidence type="ECO:0000313" key="2">
    <source>
        <dbReference type="Proteomes" id="UP000191901"/>
    </source>
</evidence>
<dbReference type="Proteomes" id="UP000191901">
    <property type="component" value="Chromosome"/>
</dbReference>
<proteinExistence type="predicted"/>
<sequence>MSTRFAALPFTSLQSAPSLPPNPMTASSNALTAAILEGFSDGLLLLTVEGRLLHANRFAQQICQELTPEPDTTPQIPERIWLLCHQLIDSRDLFPDNIIVLEDEFTSPTGRIIRARVQWFTSNGTDSLLVTLEDRTRLSKSAALFEARRFQLTPRETEVWLLRKANNSYEAIANQLFITINTVKRHLKEHPC</sequence>
<dbReference type="GO" id="GO:0006355">
    <property type="term" value="P:regulation of DNA-templated transcription"/>
    <property type="evidence" value="ECO:0007669"/>
    <property type="project" value="InterPro"/>
</dbReference>
<reference evidence="1 2" key="1">
    <citation type="journal article" date="2016" name="Biochim. Biophys. Acta">
        <title>Characterization of red-shifted phycobilisomes isolated from the chlorophyll f-containing cyanobacterium Halomicronema hongdechloris.</title>
        <authorList>
            <person name="Li Y."/>
            <person name="Lin Y."/>
            <person name="Garvey C.J."/>
            <person name="Birch D."/>
            <person name="Corkery R.W."/>
            <person name="Loughlin P.C."/>
            <person name="Scheer H."/>
            <person name="Willows R.D."/>
            <person name="Chen M."/>
        </authorList>
    </citation>
    <scope>NUCLEOTIDE SEQUENCE [LARGE SCALE GENOMIC DNA]</scope>
    <source>
        <strain evidence="1 2">C2206</strain>
    </source>
</reference>
<dbReference type="OrthoDB" id="9797341at2"/>
<accession>A0A1Z3HVF1</accession>
<dbReference type="InterPro" id="IPR016032">
    <property type="entry name" value="Sig_transdc_resp-reg_C-effctor"/>
</dbReference>
<name>A0A1Z3HVF1_9CYAN</name>
<dbReference type="AlphaFoldDB" id="A0A1Z3HVF1"/>
<dbReference type="EMBL" id="CP021983">
    <property type="protein sequence ID" value="ASC74290.1"/>
    <property type="molecule type" value="Genomic_DNA"/>
</dbReference>
<dbReference type="RefSeq" id="WP_088431440.1">
    <property type="nucleotide sequence ID" value="NZ_CP021983.2"/>
</dbReference>
<organism evidence="1 2">
    <name type="scientific">Halomicronema hongdechloris C2206</name>
    <dbReference type="NCBI Taxonomy" id="1641165"/>
    <lineage>
        <taxon>Bacteria</taxon>
        <taxon>Bacillati</taxon>
        <taxon>Cyanobacteriota</taxon>
        <taxon>Cyanophyceae</taxon>
        <taxon>Nodosilineales</taxon>
        <taxon>Nodosilineaceae</taxon>
        <taxon>Halomicronema</taxon>
    </lineage>
</organism>
<dbReference type="STRING" id="1641165.XM38_21260"/>